<protein>
    <submittedName>
        <fullName evidence="6">Monosaccharide ABC transporter substrate-binding protein (CUT2 family)</fullName>
    </submittedName>
</protein>
<reference evidence="6 7" key="1">
    <citation type="submission" date="2019-06" db="EMBL/GenBank/DDBJ databases">
        <title>Sequencing the genomes of 1000 actinobacteria strains.</title>
        <authorList>
            <person name="Klenk H.-P."/>
        </authorList>
    </citation>
    <scope>NUCLEOTIDE SEQUENCE [LARGE SCALE GENOMIC DNA]</scope>
    <source>
        <strain evidence="6 7">DSM 45679</strain>
    </source>
</reference>
<dbReference type="OrthoDB" id="5093953at2"/>
<name>A0A542CSZ5_AMYCI</name>
<evidence type="ECO:0000313" key="6">
    <source>
        <dbReference type="EMBL" id="TQI93925.1"/>
    </source>
</evidence>
<dbReference type="InterPro" id="IPR028082">
    <property type="entry name" value="Peripla_BP_I"/>
</dbReference>
<evidence type="ECO:0000259" key="5">
    <source>
        <dbReference type="Pfam" id="PF13407"/>
    </source>
</evidence>
<evidence type="ECO:0000256" key="2">
    <source>
        <dbReference type="ARBA" id="ARBA00007639"/>
    </source>
</evidence>
<dbReference type="EMBL" id="VFML01000002">
    <property type="protein sequence ID" value="TQI93925.1"/>
    <property type="molecule type" value="Genomic_DNA"/>
</dbReference>
<evidence type="ECO:0000256" key="3">
    <source>
        <dbReference type="ARBA" id="ARBA00022729"/>
    </source>
</evidence>
<dbReference type="GO" id="GO:0030313">
    <property type="term" value="C:cell envelope"/>
    <property type="evidence" value="ECO:0007669"/>
    <property type="project" value="UniProtKB-SubCell"/>
</dbReference>
<dbReference type="Pfam" id="PF13407">
    <property type="entry name" value="Peripla_BP_4"/>
    <property type="match status" value="1"/>
</dbReference>
<evidence type="ECO:0000256" key="4">
    <source>
        <dbReference type="SAM" id="SignalP"/>
    </source>
</evidence>
<dbReference type="RefSeq" id="WP_142003111.1">
    <property type="nucleotide sequence ID" value="NZ_VFML01000002.1"/>
</dbReference>
<comment type="subcellular location">
    <subcellularLocation>
        <location evidence="1">Cell envelope</location>
    </subcellularLocation>
</comment>
<accession>A0A542CSZ5</accession>
<dbReference type="PANTHER" id="PTHR46847:SF1">
    <property type="entry name" value="D-ALLOSE-BINDING PERIPLASMIC PROTEIN-RELATED"/>
    <property type="match status" value="1"/>
</dbReference>
<dbReference type="PROSITE" id="PS51257">
    <property type="entry name" value="PROKAR_LIPOPROTEIN"/>
    <property type="match status" value="1"/>
</dbReference>
<keyword evidence="3 4" id="KW-0732">Signal</keyword>
<sequence>MSRRRTALFALLGVLGLAVACVNPETREGASGGAETGGDGPDRIAFFGFAKANSFATATFAGIEEYAKANGAEAEFHDPNFDAQTQVRQIQDAITSGRFDVFIVQANDGTAVVPAVRSAVQQGITVVVEFTPVGTRYDTAEPQVPGTITLLDVPVDNGRKLGELGVEACRDRGAEPCRMAYLEGMKTLPLDNARTEAVLSTVRAAGVEVVASVEGGYTKQSGRAAMQDILQANPRVDVVIGSSQAIAGAEAVAGDEDVLFVGNGGSRQAVRAVQEGRWFATYYQPERTAGAKAAELGLRKAHGEQVPESTSYAEFAPGEGKGTADVLADVTGEYDE</sequence>
<dbReference type="GO" id="GO:0030246">
    <property type="term" value="F:carbohydrate binding"/>
    <property type="evidence" value="ECO:0007669"/>
    <property type="project" value="UniProtKB-ARBA"/>
</dbReference>
<feature type="domain" description="Periplasmic binding protein" evidence="5">
    <location>
        <begin position="44"/>
        <end position="304"/>
    </location>
</feature>
<keyword evidence="7" id="KW-1185">Reference proteome</keyword>
<dbReference type="Gene3D" id="3.40.50.2300">
    <property type="match status" value="2"/>
</dbReference>
<comment type="similarity">
    <text evidence="2">Belongs to the bacterial solute-binding protein 2 family.</text>
</comment>
<dbReference type="PANTHER" id="PTHR46847">
    <property type="entry name" value="D-ALLOSE-BINDING PERIPLASMIC PROTEIN-RELATED"/>
    <property type="match status" value="1"/>
</dbReference>
<comment type="caution">
    <text evidence="6">The sequence shown here is derived from an EMBL/GenBank/DDBJ whole genome shotgun (WGS) entry which is preliminary data.</text>
</comment>
<organism evidence="6 7">
    <name type="scientific">Amycolatopsis cihanbeyliensis</name>
    <dbReference type="NCBI Taxonomy" id="1128664"/>
    <lineage>
        <taxon>Bacteria</taxon>
        <taxon>Bacillati</taxon>
        <taxon>Actinomycetota</taxon>
        <taxon>Actinomycetes</taxon>
        <taxon>Pseudonocardiales</taxon>
        <taxon>Pseudonocardiaceae</taxon>
        <taxon>Amycolatopsis</taxon>
    </lineage>
</organism>
<dbReference type="InterPro" id="IPR025997">
    <property type="entry name" value="SBP_2_dom"/>
</dbReference>
<dbReference type="AlphaFoldDB" id="A0A542CSZ5"/>
<feature type="chain" id="PRO_5039203885" evidence="4">
    <location>
        <begin position="21"/>
        <end position="336"/>
    </location>
</feature>
<dbReference type="CDD" id="cd01536">
    <property type="entry name" value="PBP1_ABC_sugar_binding-like"/>
    <property type="match status" value="1"/>
</dbReference>
<proteinExistence type="inferred from homology"/>
<evidence type="ECO:0000256" key="1">
    <source>
        <dbReference type="ARBA" id="ARBA00004196"/>
    </source>
</evidence>
<gene>
    <name evidence="6" type="ORF">FB471_6071</name>
</gene>
<evidence type="ECO:0000313" key="7">
    <source>
        <dbReference type="Proteomes" id="UP000320876"/>
    </source>
</evidence>
<feature type="signal peptide" evidence="4">
    <location>
        <begin position="1"/>
        <end position="20"/>
    </location>
</feature>
<dbReference type="SUPFAM" id="SSF53822">
    <property type="entry name" value="Periplasmic binding protein-like I"/>
    <property type="match status" value="1"/>
</dbReference>
<dbReference type="Proteomes" id="UP000320876">
    <property type="component" value="Unassembled WGS sequence"/>
</dbReference>